<evidence type="ECO:0000256" key="2">
    <source>
        <dbReference type="ARBA" id="ARBA00006810"/>
    </source>
</evidence>
<dbReference type="GO" id="GO:0042777">
    <property type="term" value="P:proton motive force-driven plasma membrane ATP synthesis"/>
    <property type="evidence" value="ECO:0007669"/>
    <property type="project" value="TreeGrafter"/>
</dbReference>
<organism evidence="14 15">
    <name type="scientific">Thermosulfurimonas marina</name>
    <dbReference type="NCBI Taxonomy" id="2047767"/>
    <lineage>
        <taxon>Bacteria</taxon>
        <taxon>Pseudomonadati</taxon>
        <taxon>Thermodesulfobacteriota</taxon>
        <taxon>Thermodesulfobacteria</taxon>
        <taxon>Thermodesulfobacteriales</taxon>
        <taxon>Thermodesulfobacteriaceae</taxon>
        <taxon>Thermosulfurimonas</taxon>
    </lineage>
</organism>
<feature type="transmembrane region" description="Helical" evidence="12">
    <location>
        <begin position="107"/>
        <end position="131"/>
    </location>
</feature>
<dbReference type="InterPro" id="IPR023011">
    <property type="entry name" value="ATP_synth_F0_asu_AS"/>
</dbReference>
<evidence type="ECO:0000256" key="8">
    <source>
        <dbReference type="ARBA" id="ARBA00022989"/>
    </source>
</evidence>
<evidence type="ECO:0000256" key="7">
    <source>
        <dbReference type="ARBA" id="ARBA00022781"/>
    </source>
</evidence>
<reference evidence="14 15" key="1">
    <citation type="submission" date="2019-08" db="EMBL/GenBank/DDBJ databases">
        <title>Complete genome sequence of Thermosulfurimonas marina SU872T, an anaerobic thermophilic chemolithoautotrophic bacterium isolated from a shallow marine hydrothermal vent.</title>
        <authorList>
            <person name="Allioux M."/>
            <person name="Jebbar M."/>
            <person name="Slobodkina G."/>
            <person name="Slobodkin A."/>
            <person name="Moalic Y."/>
            <person name="Frolova A."/>
            <person name="Shao Z."/>
            <person name="Alain K."/>
        </authorList>
    </citation>
    <scope>NUCLEOTIDE SEQUENCE [LARGE SCALE GENOMIC DNA]</scope>
    <source>
        <strain evidence="14 15">SU872</strain>
    </source>
</reference>
<dbReference type="SUPFAM" id="SSF81336">
    <property type="entry name" value="F1F0 ATP synthase subunit A"/>
    <property type="match status" value="1"/>
</dbReference>
<dbReference type="PROSITE" id="PS00449">
    <property type="entry name" value="ATPASE_A"/>
    <property type="match status" value="1"/>
</dbReference>
<dbReference type="CDD" id="cd00310">
    <property type="entry name" value="ATP-synt_Fo_a_6"/>
    <property type="match status" value="1"/>
</dbReference>
<evidence type="ECO:0000256" key="10">
    <source>
        <dbReference type="ARBA" id="ARBA00023136"/>
    </source>
</evidence>
<keyword evidence="6 12" id="KW-0812">Transmembrane</keyword>
<protein>
    <recommendedName>
        <fullName evidence="12 13">ATP synthase subunit a</fullName>
    </recommendedName>
    <alternativeName>
        <fullName evidence="12">ATP synthase F0 sector subunit a</fullName>
    </alternativeName>
    <alternativeName>
        <fullName evidence="12">F-ATPase subunit 6</fullName>
    </alternativeName>
</protein>
<dbReference type="InterPro" id="IPR035908">
    <property type="entry name" value="F0_ATP_A_sf"/>
</dbReference>
<dbReference type="PANTHER" id="PTHR42823">
    <property type="entry name" value="ATP SYNTHASE SUBUNIT A, CHLOROPLASTIC"/>
    <property type="match status" value="1"/>
</dbReference>
<dbReference type="RefSeq" id="WP_168719393.1">
    <property type="nucleotide sequence ID" value="NZ_CP042909.1"/>
</dbReference>
<dbReference type="Proteomes" id="UP000501253">
    <property type="component" value="Chromosome"/>
</dbReference>
<keyword evidence="11 12" id="KW-0066">ATP synthesis</keyword>
<dbReference type="GO" id="GO:0005886">
    <property type="term" value="C:plasma membrane"/>
    <property type="evidence" value="ECO:0007669"/>
    <property type="project" value="UniProtKB-SubCell"/>
</dbReference>
<feature type="transmembrane region" description="Helical" evidence="12">
    <location>
        <begin position="175"/>
        <end position="195"/>
    </location>
</feature>
<comment type="function">
    <text evidence="12 13">Key component of the proton channel; it plays a direct role in the translocation of protons across the membrane.</text>
</comment>
<proteinExistence type="inferred from homology"/>
<evidence type="ECO:0000256" key="3">
    <source>
        <dbReference type="ARBA" id="ARBA00022448"/>
    </source>
</evidence>
<dbReference type="InterPro" id="IPR045082">
    <property type="entry name" value="ATP_syn_F0_a_bact/chloroplast"/>
</dbReference>
<keyword evidence="15" id="KW-1185">Reference proteome</keyword>
<feature type="transmembrane region" description="Helical" evidence="12">
    <location>
        <begin position="51"/>
        <end position="68"/>
    </location>
</feature>
<dbReference type="KEGG" id="tmai:FVE67_04165"/>
<evidence type="ECO:0000313" key="15">
    <source>
        <dbReference type="Proteomes" id="UP000501253"/>
    </source>
</evidence>
<comment type="subcellular location">
    <subcellularLocation>
        <location evidence="12 13">Cell membrane</location>
        <topology evidence="12 13">Multi-pass membrane protein</topology>
    </subcellularLocation>
    <subcellularLocation>
        <location evidence="1">Membrane</location>
        <topology evidence="1">Multi-pass membrane protein</topology>
    </subcellularLocation>
</comment>
<dbReference type="EMBL" id="CP042909">
    <property type="protein sequence ID" value="QJA06038.1"/>
    <property type="molecule type" value="Genomic_DNA"/>
</dbReference>
<dbReference type="GO" id="GO:0045259">
    <property type="term" value="C:proton-transporting ATP synthase complex"/>
    <property type="evidence" value="ECO:0007669"/>
    <property type="project" value="UniProtKB-KW"/>
</dbReference>
<evidence type="ECO:0000256" key="12">
    <source>
        <dbReference type="HAMAP-Rule" id="MF_01393"/>
    </source>
</evidence>
<gene>
    <name evidence="12 14" type="primary">atpB</name>
    <name evidence="14" type="ORF">FVE67_04165</name>
</gene>
<dbReference type="HAMAP" id="MF_01393">
    <property type="entry name" value="ATP_synth_a_bact"/>
    <property type="match status" value="1"/>
</dbReference>
<sequence>MEEPLYLLCLLLQKLGLPSGEHFYVHAHPEGSLFADLFHLKLEYLVAPHMVYGYLTLAIILVLALAGARRGEFIPSGLQNFWEFVMEILYNFTRENLPDPRHLKRDVFPLVFPLIVYFALFIGISNFMGLIPGFACPTANINVTLGLTLITIVYYHILGIWFHGPGYIKHFLGPIKWLAPLMFFIEVFSHLGRVISLSVRLFANMYSKELLVGILLFLAGKYLAPLPILLLGVVVAFVQMLIFIALSLAYFAGAVEEAH</sequence>
<evidence type="ECO:0000256" key="4">
    <source>
        <dbReference type="ARBA" id="ARBA00022475"/>
    </source>
</evidence>
<dbReference type="PANTHER" id="PTHR42823:SF3">
    <property type="entry name" value="ATP SYNTHASE SUBUNIT A, CHLOROPLASTIC"/>
    <property type="match status" value="1"/>
</dbReference>
<name>A0A6H1WS90_9BACT</name>
<keyword evidence="8 12" id="KW-1133">Transmembrane helix</keyword>
<dbReference type="Pfam" id="PF00119">
    <property type="entry name" value="ATP-synt_A"/>
    <property type="match status" value="1"/>
</dbReference>
<accession>A0A6H1WS90</accession>
<keyword evidence="5 12" id="KW-0138">CF(0)</keyword>
<keyword evidence="9 12" id="KW-0406">Ion transport</keyword>
<evidence type="ECO:0000256" key="6">
    <source>
        <dbReference type="ARBA" id="ARBA00022692"/>
    </source>
</evidence>
<dbReference type="AlphaFoldDB" id="A0A6H1WS90"/>
<dbReference type="GO" id="GO:0046933">
    <property type="term" value="F:proton-transporting ATP synthase activity, rotational mechanism"/>
    <property type="evidence" value="ECO:0007669"/>
    <property type="project" value="UniProtKB-UniRule"/>
</dbReference>
<keyword evidence="7 12" id="KW-0375">Hydrogen ion transport</keyword>
<feature type="transmembrane region" description="Helical" evidence="12">
    <location>
        <begin position="226"/>
        <end position="252"/>
    </location>
</feature>
<dbReference type="InterPro" id="IPR000568">
    <property type="entry name" value="ATP_synth_F0_asu"/>
</dbReference>
<evidence type="ECO:0000256" key="5">
    <source>
        <dbReference type="ARBA" id="ARBA00022547"/>
    </source>
</evidence>
<evidence type="ECO:0000256" key="1">
    <source>
        <dbReference type="ARBA" id="ARBA00004141"/>
    </source>
</evidence>
<dbReference type="Gene3D" id="1.20.120.220">
    <property type="entry name" value="ATP synthase, F0 complex, subunit A"/>
    <property type="match status" value="1"/>
</dbReference>
<dbReference type="NCBIfam" id="TIGR01131">
    <property type="entry name" value="ATP_synt_6_or_A"/>
    <property type="match status" value="1"/>
</dbReference>
<evidence type="ECO:0000256" key="9">
    <source>
        <dbReference type="ARBA" id="ARBA00023065"/>
    </source>
</evidence>
<dbReference type="PRINTS" id="PR00123">
    <property type="entry name" value="ATPASEA"/>
</dbReference>
<keyword evidence="10 12" id="KW-0472">Membrane</keyword>
<evidence type="ECO:0000256" key="11">
    <source>
        <dbReference type="ARBA" id="ARBA00023310"/>
    </source>
</evidence>
<evidence type="ECO:0000313" key="14">
    <source>
        <dbReference type="EMBL" id="QJA06038.1"/>
    </source>
</evidence>
<keyword evidence="4 12" id="KW-1003">Cell membrane</keyword>
<feature type="transmembrane region" description="Helical" evidence="12">
    <location>
        <begin position="143"/>
        <end position="163"/>
    </location>
</feature>
<evidence type="ECO:0000256" key="13">
    <source>
        <dbReference type="RuleBase" id="RU000483"/>
    </source>
</evidence>
<keyword evidence="3 12" id="KW-0813">Transport</keyword>
<comment type="similarity">
    <text evidence="2 12 13">Belongs to the ATPase A chain family.</text>
</comment>